<evidence type="ECO:0000313" key="2">
    <source>
        <dbReference type="Proteomes" id="UP000448292"/>
    </source>
</evidence>
<protein>
    <submittedName>
        <fullName evidence="1">Uncharacterized protein</fullName>
    </submittedName>
</protein>
<accession>A0A7M3MIP1</accession>
<dbReference type="Proteomes" id="UP000448292">
    <property type="component" value="Unassembled WGS sequence"/>
</dbReference>
<gene>
    <name evidence="1" type="ORF">DPQ33_02555</name>
</gene>
<dbReference type="EMBL" id="QMIE01000002">
    <property type="protein sequence ID" value="TVM19260.1"/>
    <property type="molecule type" value="Genomic_DNA"/>
</dbReference>
<dbReference type="AlphaFoldDB" id="A0A7M3MIP1"/>
<comment type="caution">
    <text evidence="1">The sequence shown here is derived from an EMBL/GenBank/DDBJ whole genome shotgun (WGS) entry which is preliminary data.</text>
</comment>
<proteinExistence type="predicted"/>
<name>A0A7M3MIP1_9BACT</name>
<reference evidence="1 2" key="1">
    <citation type="submission" date="2018-06" db="EMBL/GenBank/DDBJ databases">
        <title>Complete genome of Desulfovibrio indonesiensis P37SLT.</title>
        <authorList>
            <person name="Crispim J.S."/>
            <person name="Vidigal P.M.P."/>
            <person name="Silva L.C.F."/>
            <person name="Laguardia C.N."/>
            <person name="Araujo L.C."/>
            <person name="Dias R.S."/>
            <person name="Sousa M.P."/>
            <person name="Paula S.O."/>
            <person name="Silva C."/>
        </authorList>
    </citation>
    <scope>NUCLEOTIDE SEQUENCE [LARGE SCALE GENOMIC DNA]</scope>
    <source>
        <strain evidence="1 2">P37SLT</strain>
    </source>
</reference>
<keyword evidence="2" id="KW-1185">Reference proteome</keyword>
<sequence>MSLSRDARVEMLVKNSATVALIVFPYEKGLSDPTYARFEPKILKAAQTARQDATIVIGLSLWGAAYEESFLQRNPDALDILLGSGPGRGFSGRQNAPGQTIWVRPYTKGATVAMIDILILPGAEGGHWALGMDVMAASHSLYDSIPSSLTVLELMQN</sequence>
<evidence type="ECO:0000313" key="1">
    <source>
        <dbReference type="EMBL" id="TVM19260.1"/>
    </source>
</evidence>
<organism evidence="1 2">
    <name type="scientific">Oceanidesulfovibrio indonesiensis</name>
    <dbReference type="NCBI Taxonomy" id="54767"/>
    <lineage>
        <taxon>Bacteria</taxon>
        <taxon>Pseudomonadati</taxon>
        <taxon>Thermodesulfobacteriota</taxon>
        <taxon>Desulfovibrionia</taxon>
        <taxon>Desulfovibrionales</taxon>
        <taxon>Desulfovibrionaceae</taxon>
        <taxon>Oceanidesulfovibrio</taxon>
    </lineage>
</organism>